<dbReference type="InterPro" id="IPR029030">
    <property type="entry name" value="Caspase-like_dom_sf"/>
</dbReference>
<evidence type="ECO:0000256" key="6">
    <source>
        <dbReference type="ARBA" id="ARBA00022976"/>
    </source>
</evidence>
<name>A0A8S3TW81_MYTED</name>
<evidence type="ECO:0000256" key="3">
    <source>
        <dbReference type="ARBA" id="ARBA00010134"/>
    </source>
</evidence>
<dbReference type="SUPFAM" id="SSF52129">
    <property type="entry name" value="Caspase-like"/>
    <property type="match status" value="1"/>
</dbReference>
<keyword evidence="7 9" id="KW-1133">Transmembrane helix</keyword>
<evidence type="ECO:0000256" key="1">
    <source>
        <dbReference type="ARBA" id="ARBA00004141"/>
    </source>
</evidence>
<dbReference type="PANTHER" id="PTHR16318">
    <property type="entry name" value="GAMMA-SECRETASE SUBUNIT PEN-2"/>
    <property type="match status" value="1"/>
</dbReference>
<proteinExistence type="inferred from homology"/>
<dbReference type="Pfam" id="PF10251">
    <property type="entry name" value="PEN-2"/>
    <property type="match status" value="1"/>
</dbReference>
<dbReference type="InterPro" id="IPR015917">
    <property type="entry name" value="Pept_C14A"/>
</dbReference>
<comment type="similarity">
    <text evidence="2">Belongs to the PEN-2 family.</text>
</comment>
<accession>A0A8S3TW81</accession>
<dbReference type="Gene3D" id="3.40.50.1460">
    <property type="match status" value="1"/>
</dbReference>
<dbReference type="Proteomes" id="UP000683360">
    <property type="component" value="Unassembled WGS sequence"/>
</dbReference>
<comment type="caution">
    <text evidence="11">The sequence shown here is derived from an EMBL/GenBank/DDBJ whole genome shotgun (WGS) entry which is preliminary data.</text>
</comment>
<evidence type="ECO:0000256" key="7">
    <source>
        <dbReference type="ARBA" id="ARBA00022989"/>
    </source>
</evidence>
<comment type="subcellular location">
    <subcellularLocation>
        <location evidence="1">Membrane</location>
        <topology evidence="1">Multi-pass membrane protein</topology>
    </subcellularLocation>
</comment>
<dbReference type="PANTHER" id="PTHR16318:SF0">
    <property type="entry name" value="GAMMA-SECRETASE SUBUNIT PEN-2"/>
    <property type="match status" value="1"/>
</dbReference>
<dbReference type="InterPro" id="IPR001309">
    <property type="entry name" value="Pept_C14_p20"/>
</dbReference>
<dbReference type="GO" id="GO:0006508">
    <property type="term" value="P:proteolysis"/>
    <property type="evidence" value="ECO:0007669"/>
    <property type="project" value="InterPro"/>
</dbReference>
<dbReference type="GO" id="GO:0007219">
    <property type="term" value="P:Notch signaling pathway"/>
    <property type="evidence" value="ECO:0007669"/>
    <property type="project" value="UniProtKB-KW"/>
</dbReference>
<gene>
    <name evidence="11" type="ORF">MEDL_50273</name>
</gene>
<dbReference type="EMBL" id="CAJPWZ010002408">
    <property type="protein sequence ID" value="CAG2237902.1"/>
    <property type="molecule type" value="Genomic_DNA"/>
</dbReference>
<dbReference type="GO" id="GO:0070765">
    <property type="term" value="C:gamma-secretase complex"/>
    <property type="evidence" value="ECO:0007669"/>
    <property type="project" value="TreeGrafter"/>
</dbReference>
<evidence type="ECO:0000256" key="2">
    <source>
        <dbReference type="ARBA" id="ARBA00009607"/>
    </source>
</evidence>
<evidence type="ECO:0000259" key="10">
    <source>
        <dbReference type="PROSITE" id="PS50208"/>
    </source>
</evidence>
<keyword evidence="6" id="KW-0914">Notch signaling pathway</keyword>
<protein>
    <recommendedName>
        <fullName evidence="4">Gamma-secretase subunit PEN-2</fullName>
    </recommendedName>
</protein>
<dbReference type="OrthoDB" id="524898at2759"/>
<evidence type="ECO:0000256" key="4">
    <source>
        <dbReference type="ARBA" id="ARBA00018306"/>
    </source>
</evidence>
<keyword evidence="8 9" id="KW-0472">Membrane</keyword>
<comment type="similarity">
    <text evidence="3">Belongs to the peptidase C14A family.</text>
</comment>
<sequence length="483" mass="55365">MATNIYKGTVKGRPISKEEIKDIFESILTLGSFKSKHKVSSNQNEYECNKSYRGLAIIISNESFEILEQRSYCDVELKMMQETFGNHLNFTVVTFKDLTAQQINWVVDIGLPSAHLCHRLKTQRPKCREIMKCACEQTQFHRDSDCFACIIGSHGNEKPRPVDSLPTCVYYRDHCIYGVDNDTVTTRSIIEKVVGVEGLQDKPKMFFIQACRSKMYDGSMNKICSEHGHEILVRDIVKNSFNQINIATSLNPLSSSASKPTDNDTIGSMSKDQDITEFNPPCADDCLVVYSTASEKNSYGRVGVGGWMLYSLHNAILTQIKRIDQESSKINCIDISRVLNDMTYYVSKYFEVDESSESTHPKGMEKRKVPVVFEHCFPKEINMDLRKLKNEDKLDLCRKYYLGGFACLPFLWFINSIWFFKEAFLKEEYTEQKQIRSYVIRSMIGTVIWTAIISVWIVIFQLNRVSWGDTADAMSFIIPRGIP</sequence>
<dbReference type="GO" id="GO:0007220">
    <property type="term" value="P:Notch receptor processing"/>
    <property type="evidence" value="ECO:0007669"/>
    <property type="project" value="TreeGrafter"/>
</dbReference>
<keyword evidence="12" id="KW-1185">Reference proteome</keyword>
<feature type="transmembrane region" description="Helical" evidence="9">
    <location>
        <begin position="400"/>
        <end position="418"/>
    </location>
</feature>
<dbReference type="GO" id="GO:0004197">
    <property type="term" value="F:cysteine-type endopeptidase activity"/>
    <property type="evidence" value="ECO:0007669"/>
    <property type="project" value="InterPro"/>
</dbReference>
<evidence type="ECO:0000313" key="12">
    <source>
        <dbReference type="Proteomes" id="UP000683360"/>
    </source>
</evidence>
<evidence type="ECO:0000313" key="11">
    <source>
        <dbReference type="EMBL" id="CAG2237902.1"/>
    </source>
</evidence>
<reference evidence="11" key="1">
    <citation type="submission" date="2021-03" db="EMBL/GenBank/DDBJ databases">
        <authorList>
            <person name="Bekaert M."/>
        </authorList>
    </citation>
    <scope>NUCLEOTIDE SEQUENCE</scope>
</reference>
<dbReference type="InterPro" id="IPR011600">
    <property type="entry name" value="Pept_C14_caspase"/>
</dbReference>
<dbReference type="Pfam" id="PF00656">
    <property type="entry name" value="Peptidase_C14"/>
    <property type="match status" value="2"/>
</dbReference>
<evidence type="ECO:0000256" key="8">
    <source>
        <dbReference type="ARBA" id="ARBA00023136"/>
    </source>
</evidence>
<evidence type="ECO:0000256" key="5">
    <source>
        <dbReference type="ARBA" id="ARBA00022692"/>
    </source>
</evidence>
<evidence type="ECO:0000256" key="9">
    <source>
        <dbReference type="SAM" id="Phobius"/>
    </source>
</evidence>
<dbReference type="SMART" id="SM00115">
    <property type="entry name" value="CASc"/>
    <property type="match status" value="1"/>
</dbReference>
<feature type="transmembrane region" description="Helical" evidence="9">
    <location>
        <begin position="438"/>
        <end position="459"/>
    </location>
</feature>
<dbReference type="AlphaFoldDB" id="A0A8S3TW81"/>
<feature type="domain" description="Caspase family p20" evidence="10">
    <location>
        <begin position="52"/>
        <end position="215"/>
    </location>
</feature>
<dbReference type="PROSITE" id="PS50208">
    <property type="entry name" value="CASPASE_P20"/>
    <property type="match status" value="1"/>
</dbReference>
<dbReference type="InterPro" id="IPR019379">
    <property type="entry name" value="Gamma_Secretase_Asp_P_PEN2"/>
</dbReference>
<organism evidence="11 12">
    <name type="scientific">Mytilus edulis</name>
    <name type="common">Blue mussel</name>
    <dbReference type="NCBI Taxonomy" id="6550"/>
    <lineage>
        <taxon>Eukaryota</taxon>
        <taxon>Metazoa</taxon>
        <taxon>Spiralia</taxon>
        <taxon>Lophotrochozoa</taxon>
        <taxon>Mollusca</taxon>
        <taxon>Bivalvia</taxon>
        <taxon>Autobranchia</taxon>
        <taxon>Pteriomorphia</taxon>
        <taxon>Mytilida</taxon>
        <taxon>Mytiloidea</taxon>
        <taxon>Mytilidae</taxon>
        <taxon>Mytilinae</taxon>
        <taxon>Mytilus</taxon>
    </lineage>
</organism>
<keyword evidence="5 9" id="KW-0812">Transmembrane</keyword>